<dbReference type="PROSITE" id="PS00518">
    <property type="entry name" value="ZF_RING_1"/>
    <property type="match status" value="1"/>
</dbReference>
<protein>
    <recommendedName>
        <fullName evidence="2">RNA polymerase II transcription factor B subunit 3</fullName>
    </recommendedName>
    <alternativeName>
        <fullName evidence="8">RNA polymerase II transcription factor B 38 kDa subunit</fullName>
    </alternativeName>
    <alternativeName>
        <fullName evidence="7">RNA polymerase II transcription factor B p38 subunit</fullName>
    </alternativeName>
</protein>
<dbReference type="EMBL" id="MU003721">
    <property type="protein sequence ID" value="KAF2802836.1"/>
    <property type="molecule type" value="Genomic_DNA"/>
</dbReference>
<accession>A0A6A6Y1Z3</accession>
<evidence type="ECO:0000256" key="5">
    <source>
        <dbReference type="ARBA" id="ARBA00022833"/>
    </source>
</evidence>
<dbReference type="InterPro" id="IPR017907">
    <property type="entry name" value="Znf_RING_CS"/>
</dbReference>
<evidence type="ECO:0000256" key="4">
    <source>
        <dbReference type="ARBA" id="ARBA00022771"/>
    </source>
</evidence>
<organism evidence="12">
    <name type="scientific">Mytilinidion resinicola</name>
    <dbReference type="NCBI Taxonomy" id="574789"/>
    <lineage>
        <taxon>Eukaryota</taxon>
        <taxon>Fungi</taxon>
        <taxon>Dikarya</taxon>
        <taxon>Ascomycota</taxon>
        <taxon>Pezizomycotina</taxon>
        <taxon>Dothideomycetes</taxon>
        <taxon>Pleosporomycetidae</taxon>
        <taxon>Mytilinidiales</taxon>
        <taxon>Mytilinidiaceae</taxon>
        <taxon>Mytilinidion</taxon>
    </lineage>
</organism>
<evidence type="ECO:0000256" key="3">
    <source>
        <dbReference type="ARBA" id="ARBA00022723"/>
    </source>
</evidence>
<keyword evidence="3" id="KW-0479">Metal-binding</keyword>
<dbReference type="GO" id="GO:0008270">
    <property type="term" value="F:zinc ion binding"/>
    <property type="evidence" value="ECO:0007669"/>
    <property type="project" value="UniProtKB-KW"/>
</dbReference>
<keyword evidence="6" id="KW-0539">Nucleus</keyword>
<dbReference type="SMART" id="SM00184">
    <property type="entry name" value="RING"/>
    <property type="match status" value="1"/>
</dbReference>
<keyword evidence="12 14" id="KW-0418">Kinase</keyword>
<dbReference type="GeneID" id="54462232"/>
<dbReference type="OrthoDB" id="5963at2759"/>
<evidence type="ECO:0000313" key="12">
    <source>
        <dbReference type="EMBL" id="KAF2802836.1"/>
    </source>
</evidence>
<dbReference type="SUPFAM" id="SSF57850">
    <property type="entry name" value="RING/U-box"/>
    <property type="match status" value="1"/>
</dbReference>
<dbReference type="FunFam" id="3.30.40.10:FF:000037">
    <property type="entry name" value="Cdk-activating kinase assembly factor MAT1, centre"/>
    <property type="match status" value="1"/>
</dbReference>
<evidence type="ECO:0000256" key="6">
    <source>
        <dbReference type="ARBA" id="ARBA00023242"/>
    </source>
</evidence>
<dbReference type="InterPro" id="IPR004575">
    <property type="entry name" value="MAT1/Tfb3"/>
</dbReference>
<dbReference type="Pfam" id="PF17121">
    <property type="entry name" value="zf-C3HC4_5"/>
    <property type="match status" value="1"/>
</dbReference>
<keyword evidence="12 14" id="KW-0808">Transferase</keyword>
<dbReference type="GO" id="GO:0006357">
    <property type="term" value="P:regulation of transcription by RNA polymerase II"/>
    <property type="evidence" value="ECO:0007669"/>
    <property type="project" value="TreeGrafter"/>
</dbReference>
<dbReference type="AlphaFoldDB" id="A0A6A6Y1Z3"/>
<dbReference type="PANTHER" id="PTHR12683:SF13">
    <property type="entry name" value="CDK-ACTIVATING KINASE ASSEMBLY FACTOR MAT1"/>
    <property type="match status" value="1"/>
</dbReference>
<reference evidence="12 14" key="1">
    <citation type="journal article" date="2020" name="Stud. Mycol.">
        <title>101 Dothideomycetes genomes: a test case for predicting lifestyles and emergence of pathogens.</title>
        <authorList>
            <person name="Haridas S."/>
            <person name="Albert R."/>
            <person name="Binder M."/>
            <person name="Bloem J."/>
            <person name="Labutti K."/>
            <person name="Salamov A."/>
            <person name="Andreopoulos B."/>
            <person name="Baker S."/>
            <person name="Barry K."/>
            <person name="Bills G."/>
            <person name="Bluhm B."/>
            <person name="Cannon C."/>
            <person name="Castanera R."/>
            <person name="Culley D."/>
            <person name="Daum C."/>
            <person name="Ezra D."/>
            <person name="Gonzalez J."/>
            <person name="Henrissat B."/>
            <person name="Kuo A."/>
            <person name="Liang C."/>
            <person name="Lipzen A."/>
            <person name="Lutzoni F."/>
            <person name="Magnuson J."/>
            <person name="Mondo S."/>
            <person name="Nolan M."/>
            <person name="Ohm R."/>
            <person name="Pangilinan J."/>
            <person name="Park H.-J."/>
            <person name="Ramirez L."/>
            <person name="Alfaro M."/>
            <person name="Sun H."/>
            <person name="Tritt A."/>
            <person name="Yoshinaga Y."/>
            <person name="Zwiers L.-H."/>
            <person name="Turgeon B."/>
            <person name="Goodwin S."/>
            <person name="Spatafora J."/>
            <person name="Crous P."/>
            <person name="Grigoriev I."/>
        </authorList>
    </citation>
    <scope>NUCLEOTIDE SEQUENCE</scope>
    <source>
        <strain evidence="12 14">CBS 304.34</strain>
    </source>
</reference>
<dbReference type="InterPro" id="IPR001841">
    <property type="entry name" value="Znf_RING"/>
</dbReference>
<dbReference type="GO" id="GO:0061575">
    <property type="term" value="F:cyclin-dependent protein serine/threonine kinase activator activity"/>
    <property type="evidence" value="ECO:0007669"/>
    <property type="project" value="InterPro"/>
</dbReference>
<dbReference type="InterPro" id="IPR015877">
    <property type="entry name" value="MAT1_centre"/>
</dbReference>
<evidence type="ECO:0000313" key="14">
    <source>
        <dbReference type="RefSeq" id="XP_033569800.1"/>
    </source>
</evidence>
<dbReference type="CDD" id="cd16573">
    <property type="entry name" value="RING-HC_TFB3-like"/>
    <property type="match status" value="1"/>
</dbReference>
<evidence type="ECO:0000259" key="11">
    <source>
        <dbReference type="PROSITE" id="PS50089"/>
    </source>
</evidence>
<dbReference type="Proteomes" id="UP000504636">
    <property type="component" value="Unplaced"/>
</dbReference>
<feature type="compositionally biased region" description="Basic and acidic residues" evidence="10">
    <location>
        <begin position="165"/>
        <end position="197"/>
    </location>
</feature>
<dbReference type="InterPro" id="IPR013083">
    <property type="entry name" value="Znf_RING/FYVE/PHD"/>
</dbReference>
<gene>
    <name evidence="12 14" type="ORF">BDZ99DRAFT_468776</name>
</gene>
<dbReference type="GO" id="GO:0016301">
    <property type="term" value="F:kinase activity"/>
    <property type="evidence" value="ECO:0007669"/>
    <property type="project" value="UniProtKB-KW"/>
</dbReference>
<sequence>MSRAAQRSGAAPSKRAQEDGDMCPVCKSARYLNPDMRFLVNPECYHKMCESCVDRRFSQGPAACPIAGCKRTLRKARFRTQTFEDIKVEREVDIRREVASVFNREEDDFETLQNYNDYLEQVENVTWNLINDIDVEDTRRKMDAYKEENRRQITRNQSNAAQEAISRKAREEEDHELTRLRRADARREDELERQEKSDARKGIINKLATTKGDAASIAREGRRAELKKSSAQRVALDKKRDGDVFSSGTENGDASSAFLFKGLKKRVAPPPEKPYDPYGGWSAEKEYFSQQDFYDWDYLSNARTDPRYSAGGYDINDYCARALCDAFSGFGVFIQDEVSGRDLGSTPSMATTAAAAVGGERVDAKMDDVF</sequence>
<dbReference type="PANTHER" id="PTHR12683">
    <property type="entry name" value="CDK-ACTIVATING KINASE ASSEMBLY FACTOR MAT1"/>
    <property type="match status" value="1"/>
</dbReference>
<keyword evidence="13" id="KW-1185">Reference proteome</keyword>
<dbReference type="RefSeq" id="XP_033569800.1">
    <property type="nucleotide sequence ID" value="XM_033721339.1"/>
</dbReference>
<keyword evidence="4 9" id="KW-0863">Zinc-finger</keyword>
<evidence type="ECO:0000256" key="8">
    <source>
        <dbReference type="ARBA" id="ARBA00033277"/>
    </source>
</evidence>
<evidence type="ECO:0000313" key="13">
    <source>
        <dbReference type="Proteomes" id="UP000504636"/>
    </source>
</evidence>
<dbReference type="NCBIfam" id="TIGR00570">
    <property type="entry name" value="cdk7"/>
    <property type="match status" value="1"/>
</dbReference>
<evidence type="ECO:0000256" key="7">
    <source>
        <dbReference type="ARBA" id="ARBA00029873"/>
    </source>
</evidence>
<proteinExistence type="predicted"/>
<dbReference type="Pfam" id="PF06391">
    <property type="entry name" value="MAT1"/>
    <property type="match status" value="1"/>
</dbReference>
<dbReference type="GO" id="GO:0006289">
    <property type="term" value="P:nucleotide-excision repair"/>
    <property type="evidence" value="ECO:0007669"/>
    <property type="project" value="InterPro"/>
</dbReference>
<dbReference type="Gene3D" id="3.30.40.10">
    <property type="entry name" value="Zinc/RING finger domain, C3HC4 (zinc finger)"/>
    <property type="match status" value="1"/>
</dbReference>
<evidence type="ECO:0000256" key="1">
    <source>
        <dbReference type="ARBA" id="ARBA00004123"/>
    </source>
</evidence>
<feature type="region of interest" description="Disordered" evidence="10">
    <location>
        <begin position="148"/>
        <end position="197"/>
    </location>
</feature>
<feature type="region of interest" description="Disordered" evidence="10">
    <location>
        <begin position="1"/>
        <end position="21"/>
    </location>
</feature>
<dbReference type="GO" id="GO:0070985">
    <property type="term" value="C:transcription factor TFIIK complex"/>
    <property type="evidence" value="ECO:0007669"/>
    <property type="project" value="UniProtKB-ARBA"/>
</dbReference>
<evidence type="ECO:0000256" key="10">
    <source>
        <dbReference type="SAM" id="MobiDB-lite"/>
    </source>
</evidence>
<reference evidence="14" key="3">
    <citation type="submission" date="2025-04" db="UniProtKB">
        <authorList>
            <consortium name="RefSeq"/>
        </authorList>
    </citation>
    <scope>IDENTIFICATION</scope>
    <source>
        <strain evidence="14">CBS 304.34</strain>
    </source>
</reference>
<dbReference type="PROSITE" id="PS50089">
    <property type="entry name" value="ZF_RING_2"/>
    <property type="match status" value="1"/>
</dbReference>
<comment type="subcellular location">
    <subcellularLocation>
        <location evidence="1">Nucleus</location>
    </subcellularLocation>
</comment>
<reference evidence="14" key="2">
    <citation type="submission" date="2020-04" db="EMBL/GenBank/DDBJ databases">
        <authorList>
            <consortium name="NCBI Genome Project"/>
        </authorList>
    </citation>
    <scope>NUCLEOTIDE SEQUENCE</scope>
    <source>
        <strain evidence="14">CBS 304.34</strain>
    </source>
</reference>
<name>A0A6A6Y1Z3_9PEZI</name>
<evidence type="ECO:0000256" key="2">
    <source>
        <dbReference type="ARBA" id="ARBA00022257"/>
    </source>
</evidence>
<evidence type="ECO:0000256" key="9">
    <source>
        <dbReference type="PROSITE-ProRule" id="PRU00175"/>
    </source>
</evidence>
<feature type="domain" description="RING-type" evidence="11">
    <location>
        <begin position="23"/>
        <end position="66"/>
    </location>
</feature>
<keyword evidence="5" id="KW-0862">Zinc</keyword>